<dbReference type="InterPro" id="IPR003660">
    <property type="entry name" value="HAMP_dom"/>
</dbReference>
<evidence type="ECO:0000256" key="5">
    <source>
        <dbReference type="ARBA" id="ARBA00023136"/>
    </source>
</evidence>
<evidence type="ECO:0000259" key="12">
    <source>
        <dbReference type="PROSITE" id="PS50885"/>
    </source>
</evidence>
<evidence type="ECO:0000256" key="1">
    <source>
        <dbReference type="ARBA" id="ARBA00004651"/>
    </source>
</evidence>
<dbReference type="PRINTS" id="PR00260">
    <property type="entry name" value="CHEMTRNSDUCR"/>
</dbReference>
<dbReference type="Pfam" id="PF17202">
    <property type="entry name" value="sCache_3_3"/>
    <property type="match status" value="1"/>
</dbReference>
<evidence type="ECO:0000313" key="13">
    <source>
        <dbReference type="EMBL" id="MEQ2555599.1"/>
    </source>
</evidence>
<reference evidence="13" key="1">
    <citation type="submission" date="2024-03" db="EMBL/GenBank/DDBJ databases">
        <title>Human intestinal bacterial collection.</title>
        <authorList>
            <person name="Pauvert C."/>
            <person name="Hitch T.C.A."/>
            <person name="Clavel T."/>
        </authorList>
    </citation>
    <scope>NUCLEOTIDE SEQUENCE [LARGE SCALE GENOMIC DNA]</scope>
    <source>
        <strain evidence="13">CLA-AA-H89B</strain>
    </source>
</reference>
<keyword evidence="6 8" id="KW-0807">Transducer</keyword>
<dbReference type="SUPFAM" id="SSF103190">
    <property type="entry name" value="Sensory domain-like"/>
    <property type="match status" value="1"/>
</dbReference>
<dbReference type="InterPro" id="IPR033463">
    <property type="entry name" value="sCache_3"/>
</dbReference>
<evidence type="ECO:0000256" key="7">
    <source>
        <dbReference type="ARBA" id="ARBA00029447"/>
    </source>
</evidence>
<feature type="transmembrane region" description="Helical" evidence="10">
    <location>
        <begin position="196"/>
        <end position="217"/>
    </location>
</feature>
<evidence type="ECO:0000256" key="2">
    <source>
        <dbReference type="ARBA" id="ARBA00022475"/>
    </source>
</evidence>
<feature type="coiled-coil region" evidence="9">
    <location>
        <begin position="341"/>
        <end position="368"/>
    </location>
</feature>
<dbReference type="InterPro" id="IPR004090">
    <property type="entry name" value="Chemotax_Me-accpt_rcpt"/>
</dbReference>
<feature type="domain" description="HAMP" evidence="12">
    <location>
        <begin position="214"/>
        <end position="269"/>
    </location>
</feature>
<evidence type="ECO:0000256" key="10">
    <source>
        <dbReference type="SAM" id="Phobius"/>
    </source>
</evidence>
<evidence type="ECO:0000256" key="3">
    <source>
        <dbReference type="ARBA" id="ARBA00022692"/>
    </source>
</evidence>
<dbReference type="Pfam" id="PF00015">
    <property type="entry name" value="MCPsignal"/>
    <property type="match status" value="1"/>
</dbReference>
<evidence type="ECO:0000256" key="4">
    <source>
        <dbReference type="ARBA" id="ARBA00022989"/>
    </source>
</evidence>
<comment type="subcellular location">
    <subcellularLocation>
        <location evidence="1">Cell membrane</location>
        <topology evidence="1">Multi-pass membrane protein</topology>
    </subcellularLocation>
</comment>
<comment type="similarity">
    <text evidence="7">Belongs to the methyl-accepting chemotaxis (MCP) protein family.</text>
</comment>
<keyword evidence="9" id="KW-0175">Coiled coil</keyword>
<evidence type="ECO:0000256" key="6">
    <source>
        <dbReference type="ARBA" id="ARBA00023224"/>
    </source>
</evidence>
<evidence type="ECO:0000313" key="14">
    <source>
        <dbReference type="Proteomes" id="UP001546774"/>
    </source>
</evidence>
<dbReference type="PANTHER" id="PTHR32089:SF112">
    <property type="entry name" value="LYSOZYME-LIKE PROTEIN-RELATED"/>
    <property type="match status" value="1"/>
</dbReference>
<accession>A0ABV1H7C4</accession>
<comment type="caution">
    <text evidence="13">The sequence shown here is derived from an EMBL/GenBank/DDBJ whole genome shotgun (WGS) entry which is preliminary data.</text>
</comment>
<protein>
    <submittedName>
        <fullName evidence="13">Methyl-accepting chemotaxis protein</fullName>
    </submittedName>
</protein>
<dbReference type="InterPro" id="IPR004089">
    <property type="entry name" value="MCPsignal_dom"/>
</dbReference>
<dbReference type="SMART" id="SM00283">
    <property type="entry name" value="MA"/>
    <property type="match status" value="1"/>
</dbReference>
<keyword evidence="2" id="KW-1003">Cell membrane</keyword>
<proteinExistence type="inferred from homology"/>
<name>A0ABV1H7C4_9FIRM</name>
<dbReference type="InterPro" id="IPR029151">
    <property type="entry name" value="Sensor-like_sf"/>
</dbReference>
<evidence type="ECO:0000256" key="8">
    <source>
        <dbReference type="PROSITE-ProRule" id="PRU00284"/>
    </source>
</evidence>
<dbReference type="Gene3D" id="6.10.340.10">
    <property type="match status" value="1"/>
</dbReference>
<keyword evidence="4 10" id="KW-1133">Transmembrane helix</keyword>
<dbReference type="PROSITE" id="PS50885">
    <property type="entry name" value="HAMP"/>
    <property type="match status" value="1"/>
</dbReference>
<gene>
    <name evidence="13" type="ORF">WMO37_11370</name>
</gene>
<evidence type="ECO:0000259" key="11">
    <source>
        <dbReference type="PROSITE" id="PS50111"/>
    </source>
</evidence>
<keyword evidence="3 10" id="KW-0812">Transmembrane</keyword>
<keyword evidence="5 10" id="KW-0472">Membrane</keyword>
<dbReference type="Gene3D" id="1.10.287.950">
    <property type="entry name" value="Methyl-accepting chemotaxis protein"/>
    <property type="match status" value="1"/>
</dbReference>
<dbReference type="Proteomes" id="UP001546774">
    <property type="component" value="Unassembled WGS sequence"/>
</dbReference>
<sequence length="580" mass="63306">MDDKVLEKKKGLNLMTKILITALIPLILIVVLAGVSIHSVGSVVAKKLVMHEMQTASYALEMTFDSLGSGDYHSDGTNLYKGNYNLNSNNQTIDDFKKKTNVDVTVFWKKTRMVTSTIDKDGKRVTGTAIPDSVYDKVMQDGKYFSDNVDIEGTEYYGYYEALKNADGSSQAIIFTGMPSSDVKAIYKKRLVNTTVFMIIITLMACALLAVVITFIVKAITKVIGHLDEVADGEMDFKISEKLLQRSDEIGNIARSVHTLIGGLASIVVNIHHSTGELAEFKDDFQKKFETINNSISNVNVAVDEIANGATSQADETQKVSSQINDMGDAITKTSQNVDSLTQSTEQMKEHNEQLDTTIQELMAISDRNKESLAAVYNQTNETNQSVMHIGNAVDMITDIAGQTNLLSLNASIEAARAGEYGKGFAVVADQIRQLADQSANTAKEIGEIVAELIENSNTSVETMGVVRQEMTGQYEKLNTTKDIFEHLNEEVNNVVTAIESISTEVESLDRLKGEVLGSAESLAAIAQENAASTEETSASMVELGEIVNDCNTKTKQLVDIADSMEENVHKFHVASIIKG</sequence>
<feature type="transmembrane region" description="Helical" evidence="10">
    <location>
        <begin position="20"/>
        <end position="45"/>
    </location>
</feature>
<evidence type="ECO:0000256" key="9">
    <source>
        <dbReference type="SAM" id="Coils"/>
    </source>
</evidence>
<feature type="domain" description="Methyl-accepting transducer" evidence="11">
    <location>
        <begin position="288"/>
        <end position="545"/>
    </location>
</feature>
<keyword evidence="14" id="KW-1185">Reference proteome</keyword>
<dbReference type="EMBL" id="JBBMFS010000010">
    <property type="protein sequence ID" value="MEQ2555599.1"/>
    <property type="molecule type" value="Genomic_DNA"/>
</dbReference>
<organism evidence="13 14">
    <name type="scientific">Lachnospira intestinalis</name>
    <dbReference type="NCBI Taxonomy" id="3133158"/>
    <lineage>
        <taxon>Bacteria</taxon>
        <taxon>Bacillati</taxon>
        <taxon>Bacillota</taxon>
        <taxon>Clostridia</taxon>
        <taxon>Lachnospirales</taxon>
        <taxon>Lachnospiraceae</taxon>
        <taxon>Lachnospira</taxon>
    </lineage>
</organism>
<dbReference type="SUPFAM" id="SSF58104">
    <property type="entry name" value="Methyl-accepting chemotaxis protein (MCP) signaling domain"/>
    <property type="match status" value="1"/>
</dbReference>
<dbReference type="PROSITE" id="PS50111">
    <property type="entry name" value="CHEMOTAXIS_TRANSDUC_2"/>
    <property type="match status" value="1"/>
</dbReference>
<dbReference type="PANTHER" id="PTHR32089">
    <property type="entry name" value="METHYL-ACCEPTING CHEMOTAXIS PROTEIN MCPB"/>
    <property type="match status" value="1"/>
</dbReference>